<name>A0A1I3HCS6_9PLAN</name>
<dbReference type="PANTHER" id="PTHR37833">
    <property type="entry name" value="LIPOPROTEIN-RELATED"/>
    <property type="match status" value="1"/>
</dbReference>
<reference evidence="3" key="1">
    <citation type="submission" date="2016-10" db="EMBL/GenBank/DDBJ databases">
        <authorList>
            <person name="Varghese N."/>
            <person name="Submissions S."/>
        </authorList>
    </citation>
    <scope>NUCLEOTIDE SEQUENCE [LARGE SCALE GENOMIC DNA]</scope>
    <source>
        <strain evidence="3">DSM 26348</strain>
    </source>
</reference>
<gene>
    <name evidence="2" type="ORF">SAMN05421753_1089</name>
</gene>
<dbReference type="Pfam" id="PF07610">
    <property type="entry name" value="DUF1573"/>
    <property type="match status" value="1"/>
</dbReference>
<dbReference type="AlphaFoldDB" id="A0A1I3HCS6"/>
<dbReference type="OrthoDB" id="215501at2"/>
<keyword evidence="3" id="KW-1185">Reference proteome</keyword>
<dbReference type="InterPro" id="IPR011467">
    <property type="entry name" value="DUF1573"/>
</dbReference>
<dbReference type="PANTHER" id="PTHR37833:SF1">
    <property type="entry name" value="SIGNAL PEPTIDE PROTEIN"/>
    <property type="match status" value="1"/>
</dbReference>
<proteinExistence type="predicted"/>
<sequence>MTLEPFMDEQRKTLRNRLAAASLVLAGLCPLLFACAATPRIPLGRSLDGSKPLPPLAFRQYAVNLREIPATGRIAVPFSFWNRSNQPIEILKLDPSCGCLAPKLLGDRKSYIPGSQGMFEVHVETARETPGPQLYTVDVNYTDGQTTHTDQLTFRLTVPERNVIVTPPELYFYQLSEKPLTSEIRVTDHRGKNLNVVEAISMTPYVSLEIKPKEQSADSSSTPITVSVAGRVPAGSQTSYVTIRTDDPDFPVIKVPVFLQGKPNAIQLTSGTAVESTNAEQRNPTPTAAEKGP</sequence>
<dbReference type="Proteomes" id="UP000199518">
    <property type="component" value="Unassembled WGS sequence"/>
</dbReference>
<accession>A0A1I3HCS6</accession>
<feature type="compositionally biased region" description="Polar residues" evidence="1">
    <location>
        <begin position="269"/>
        <end position="286"/>
    </location>
</feature>
<dbReference type="EMBL" id="FOQD01000008">
    <property type="protein sequence ID" value="SFI33535.1"/>
    <property type="molecule type" value="Genomic_DNA"/>
</dbReference>
<feature type="region of interest" description="Disordered" evidence="1">
    <location>
        <begin position="269"/>
        <end position="293"/>
    </location>
</feature>
<organism evidence="2 3">
    <name type="scientific">Planctomicrobium piriforme</name>
    <dbReference type="NCBI Taxonomy" id="1576369"/>
    <lineage>
        <taxon>Bacteria</taxon>
        <taxon>Pseudomonadati</taxon>
        <taxon>Planctomycetota</taxon>
        <taxon>Planctomycetia</taxon>
        <taxon>Planctomycetales</taxon>
        <taxon>Planctomycetaceae</taxon>
        <taxon>Planctomicrobium</taxon>
    </lineage>
</organism>
<dbReference type="RefSeq" id="WP_092050212.1">
    <property type="nucleotide sequence ID" value="NZ_FOQD01000008.1"/>
</dbReference>
<protein>
    <recommendedName>
        <fullName evidence="4">DUF1573 domain-containing protein</fullName>
    </recommendedName>
</protein>
<evidence type="ECO:0008006" key="4">
    <source>
        <dbReference type="Google" id="ProtNLM"/>
    </source>
</evidence>
<evidence type="ECO:0000313" key="2">
    <source>
        <dbReference type="EMBL" id="SFI33535.1"/>
    </source>
</evidence>
<evidence type="ECO:0000313" key="3">
    <source>
        <dbReference type="Proteomes" id="UP000199518"/>
    </source>
</evidence>
<evidence type="ECO:0000256" key="1">
    <source>
        <dbReference type="SAM" id="MobiDB-lite"/>
    </source>
</evidence>